<dbReference type="SUPFAM" id="SSF53623">
    <property type="entry name" value="MurD-like peptide ligases, catalytic domain"/>
    <property type="match status" value="1"/>
</dbReference>
<evidence type="ECO:0000313" key="23">
    <source>
        <dbReference type="EMBL" id="EDM79104.1"/>
    </source>
</evidence>
<comment type="catalytic activity">
    <reaction evidence="20">
        <text>7,8-dihydropteroate + L-glutamate + ATP = 7,8-dihydrofolate + ADP + phosphate + H(+)</text>
        <dbReference type="Rhea" id="RHEA:23584"/>
        <dbReference type="ChEBI" id="CHEBI:15378"/>
        <dbReference type="ChEBI" id="CHEBI:17839"/>
        <dbReference type="ChEBI" id="CHEBI:29985"/>
        <dbReference type="ChEBI" id="CHEBI:30616"/>
        <dbReference type="ChEBI" id="CHEBI:43474"/>
        <dbReference type="ChEBI" id="CHEBI:57451"/>
        <dbReference type="ChEBI" id="CHEBI:456216"/>
        <dbReference type="EC" id="6.3.2.12"/>
    </reaction>
</comment>
<dbReference type="GO" id="GO:0008841">
    <property type="term" value="F:dihydrofolate synthase activity"/>
    <property type="evidence" value="ECO:0007669"/>
    <property type="project" value="UniProtKB-EC"/>
</dbReference>
<dbReference type="EC" id="6.3.2.17" evidence="6"/>
<evidence type="ECO:0000256" key="4">
    <source>
        <dbReference type="ARBA" id="ARBA00008276"/>
    </source>
</evidence>
<evidence type="ECO:0000256" key="2">
    <source>
        <dbReference type="ARBA" id="ARBA00004799"/>
    </source>
</evidence>
<feature type="region of interest" description="Disordered" evidence="21">
    <location>
        <begin position="387"/>
        <end position="407"/>
    </location>
</feature>
<dbReference type="NCBIfam" id="TIGR01499">
    <property type="entry name" value="folC"/>
    <property type="match status" value="1"/>
</dbReference>
<organism evidence="23 24">
    <name type="scientific">Plesiocystis pacifica SIR-1</name>
    <dbReference type="NCBI Taxonomy" id="391625"/>
    <lineage>
        <taxon>Bacteria</taxon>
        <taxon>Pseudomonadati</taxon>
        <taxon>Myxococcota</taxon>
        <taxon>Polyangia</taxon>
        <taxon>Nannocystales</taxon>
        <taxon>Nannocystaceae</taxon>
        <taxon>Plesiocystis</taxon>
    </lineage>
</organism>
<dbReference type="EMBL" id="ABCS01000023">
    <property type="protein sequence ID" value="EDM79104.1"/>
    <property type="molecule type" value="Genomic_DNA"/>
</dbReference>
<evidence type="ECO:0000256" key="17">
    <source>
        <dbReference type="ARBA" id="ARBA00047493"/>
    </source>
</evidence>
<comment type="similarity">
    <text evidence="4">Belongs to the folylpolyglutamate synthase family.</text>
</comment>
<dbReference type="RefSeq" id="WP_006971811.1">
    <property type="nucleotide sequence ID" value="NZ_ABCS01000023.1"/>
</dbReference>
<evidence type="ECO:0000256" key="12">
    <source>
        <dbReference type="ARBA" id="ARBA00022842"/>
    </source>
</evidence>
<dbReference type="Gene3D" id="3.90.190.20">
    <property type="entry name" value="Mur ligase, C-terminal domain"/>
    <property type="match status" value="1"/>
</dbReference>
<dbReference type="Proteomes" id="UP000005801">
    <property type="component" value="Unassembled WGS sequence"/>
</dbReference>
<evidence type="ECO:0000256" key="14">
    <source>
        <dbReference type="ARBA" id="ARBA00030048"/>
    </source>
</evidence>
<evidence type="ECO:0000256" key="18">
    <source>
        <dbReference type="ARBA" id="ARBA00047808"/>
    </source>
</evidence>
<feature type="compositionally biased region" description="Basic and acidic residues" evidence="21">
    <location>
        <begin position="392"/>
        <end position="407"/>
    </location>
</feature>
<comment type="catalytic activity">
    <reaction evidence="17">
        <text>(6S)-5,6,7,8-tetrahydrofolyl-(gamma-L-Glu)(n) + L-glutamate + ATP = (6S)-5,6,7,8-tetrahydrofolyl-(gamma-L-Glu)(n+1) + ADP + phosphate + H(+)</text>
        <dbReference type="Rhea" id="RHEA:10580"/>
        <dbReference type="Rhea" id="RHEA-COMP:14738"/>
        <dbReference type="Rhea" id="RHEA-COMP:14740"/>
        <dbReference type="ChEBI" id="CHEBI:15378"/>
        <dbReference type="ChEBI" id="CHEBI:29985"/>
        <dbReference type="ChEBI" id="CHEBI:30616"/>
        <dbReference type="ChEBI" id="CHEBI:43474"/>
        <dbReference type="ChEBI" id="CHEBI:141005"/>
        <dbReference type="ChEBI" id="CHEBI:456216"/>
        <dbReference type="EC" id="6.3.2.17"/>
    </reaction>
</comment>
<dbReference type="Pfam" id="PF02875">
    <property type="entry name" value="Mur_ligase_C"/>
    <property type="match status" value="1"/>
</dbReference>
<dbReference type="GO" id="GO:0046656">
    <property type="term" value="P:folic acid biosynthetic process"/>
    <property type="evidence" value="ECO:0007669"/>
    <property type="project" value="UniProtKB-KW"/>
</dbReference>
<comment type="pathway">
    <text evidence="3">Cofactor biosynthesis; tetrahydrofolylpolyglutamate biosynthesis.</text>
</comment>
<evidence type="ECO:0000256" key="11">
    <source>
        <dbReference type="ARBA" id="ARBA00022840"/>
    </source>
</evidence>
<evidence type="ECO:0000256" key="20">
    <source>
        <dbReference type="ARBA" id="ARBA00049161"/>
    </source>
</evidence>
<evidence type="ECO:0000256" key="21">
    <source>
        <dbReference type="SAM" id="MobiDB-lite"/>
    </source>
</evidence>
<evidence type="ECO:0000313" key="24">
    <source>
        <dbReference type="Proteomes" id="UP000005801"/>
    </source>
</evidence>
<dbReference type="GO" id="GO:0004326">
    <property type="term" value="F:tetrahydrofolylpolyglutamate synthase activity"/>
    <property type="evidence" value="ECO:0007669"/>
    <property type="project" value="UniProtKB-EC"/>
</dbReference>
<evidence type="ECO:0000256" key="7">
    <source>
        <dbReference type="ARBA" id="ARBA00019357"/>
    </source>
</evidence>
<dbReference type="PANTHER" id="PTHR11136:SF0">
    <property type="entry name" value="DIHYDROFOLATE SYNTHETASE-RELATED"/>
    <property type="match status" value="1"/>
</dbReference>
<name>A6G512_9BACT</name>
<evidence type="ECO:0000256" key="19">
    <source>
        <dbReference type="ARBA" id="ARBA00049035"/>
    </source>
</evidence>
<dbReference type="PANTHER" id="PTHR11136">
    <property type="entry name" value="FOLYLPOLYGLUTAMATE SYNTHASE-RELATED"/>
    <property type="match status" value="1"/>
</dbReference>
<keyword evidence="8" id="KW-0436">Ligase</keyword>
<evidence type="ECO:0000256" key="10">
    <source>
        <dbReference type="ARBA" id="ARBA00022741"/>
    </source>
</evidence>
<protein>
    <recommendedName>
        <fullName evidence="7">Dihydrofolate synthase/folylpolyglutamate synthase</fullName>
        <ecNumber evidence="5">6.3.2.12</ecNumber>
        <ecNumber evidence="6">6.3.2.17</ecNumber>
    </recommendedName>
    <alternativeName>
        <fullName evidence="16">Folylpoly-gamma-glutamate synthetase-dihydrofolate synthetase</fullName>
    </alternativeName>
    <alternativeName>
        <fullName evidence="14">Folylpolyglutamate synthetase</fullName>
    </alternativeName>
    <alternativeName>
        <fullName evidence="15">Tetrahydrofolylpolyglutamate synthase</fullName>
    </alternativeName>
</protein>
<dbReference type="GO" id="GO:0046872">
    <property type="term" value="F:metal ion binding"/>
    <property type="evidence" value="ECO:0007669"/>
    <property type="project" value="UniProtKB-KW"/>
</dbReference>
<dbReference type="Gene3D" id="3.40.1190.10">
    <property type="entry name" value="Mur-like, catalytic domain"/>
    <property type="match status" value="1"/>
</dbReference>
<evidence type="ECO:0000256" key="5">
    <source>
        <dbReference type="ARBA" id="ARBA00013023"/>
    </source>
</evidence>
<keyword evidence="9" id="KW-0479">Metal-binding</keyword>
<comment type="function">
    <text evidence="1">Functions in two distinct reactions of the de novo folate biosynthetic pathway. Catalyzes the addition of a glutamate residue to dihydropteroate (7,8-dihydropteroate or H2Pte) to form dihydrofolate (7,8-dihydrofolate monoglutamate or H2Pte-Glu). Also catalyzes successive additions of L-glutamate to tetrahydrofolate or 10-formyltetrahydrofolate or 5,10-methylenetetrahydrofolate, leading to folylpolyglutamate derivatives.</text>
</comment>
<evidence type="ECO:0000256" key="3">
    <source>
        <dbReference type="ARBA" id="ARBA00005150"/>
    </source>
</evidence>
<dbReference type="SUPFAM" id="SSF53244">
    <property type="entry name" value="MurD-like peptide ligases, peptide-binding domain"/>
    <property type="match status" value="1"/>
</dbReference>
<dbReference type="AlphaFoldDB" id="A6G512"/>
<keyword evidence="12" id="KW-0460">Magnesium</keyword>
<dbReference type="InterPro" id="IPR036615">
    <property type="entry name" value="Mur_ligase_C_dom_sf"/>
</dbReference>
<evidence type="ECO:0000259" key="22">
    <source>
        <dbReference type="Pfam" id="PF02875"/>
    </source>
</evidence>
<dbReference type="STRING" id="391625.PPSIR1_10890"/>
<evidence type="ECO:0000256" key="9">
    <source>
        <dbReference type="ARBA" id="ARBA00022723"/>
    </source>
</evidence>
<evidence type="ECO:0000256" key="13">
    <source>
        <dbReference type="ARBA" id="ARBA00022909"/>
    </source>
</evidence>
<comment type="caution">
    <text evidence="23">The sequence shown here is derived from an EMBL/GenBank/DDBJ whole genome shotgun (WGS) entry which is preliminary data.</text>
</comment>
<dbReference type="InterPro" id="IPR004101">
    <property type="entry name" value="Mur_ligase_C"/>
</dbReference>
<comment type="pathway">
    <text evidence="2">Cofactor biosynthesis; tetrahydrofolate biosynthesis; 7,8-dihydrofolate from 2-amino-4-hydroxy-6-hydroxymethyl-7,8-dihydropteridine diphosphate and 4-aminobenzoate: step 2/2.</text>
</comment>
<keyword evidence="11" id="KW-0067">ATP-binding</keyword>
<dbReference type="InterPro" id="IPR001645">
    <property type="entry name" value="Folylpolyglutamate_synth"/>
</dbReference>
<proteinExistence type="inferred from homology"/>
<keyword evidence="13" id="KW-0289">Folate biosynthesis</keyword>
<keyword evidence="10" id="KW-0547">Nucleotide-binding</keyword>
<evidence type="ECO:0000256" key="8">
    <source>
        <dbReference type="ARBA" id="ARBA00022598"/>
    </source>
</evidence>
<evidence type="ECO:0000256" key="15">
    <source>
        <dbReference type="ARBA" id="ARBA00030592"/>
    </source>
</evidence>
<dbReference type="GO" id="GO:0005524">
    <property type="term" value="F:ATP binding"/>
    <property type="evidence" value="ECO:0007669"/>
    <property type="project" value="UniProtKB-KW"/>
</dbReference>
<reference evidence="23 24" key="1">
    <citation type="submission" date="2007-06" db="EMBL/GenBank/DDBJ databases">
        <authorList>
            <person name="Shimkets L."/>
            <person name="Ferriera S."/>
            <person name="Johnson J."/>
            <person name="Kravitz S."/>
            <person name="Beeson K."/>
            <person name="Sutton G."/>
            <person name="Rogers Y.-H."/>
            <person name="Friedman R."/>
            <person name="Frazier M."/>
            <person name="Venter J.C."/>
        </authorList>
    </citation>
    <scope>NUCLEOTIDE SEQUENCE [LARGE SCALE GENOMIC DNA]</scope>
    <source>
        <strain evidence="23 24">SIR-1</strain>
    </source>
</reference>
<sequence>MDSSEDFDWRRALFERRRLGVRLGVEPLVALLEARHGPLCERPPFVVTQVVGTNGKGSTSAMLAHALRELGQGPVGLFTSPHLHRVGERVQVDGVAVEDAHVREEFAAIARCEADMGLERLSFFEVLTAIALGHFVARGCRHVVLEAGLGGRYDATTAVHAQLTVITRIGMDHQAVLGDTLDAIAGEKAAVIRPGVPSVTCAQEALAAEVIRAVAADKDAPLLLAPPTARAPLGLPGDHQRHNAGMALAALDALGLPGVGVDALDAVAWPGRLEFIDGLCFDVAHNVDAVAAVLAALRARGQAVRAVVFGCRPDKDGAGMLALLQAEGAPVWRVALEGAGEGDYPSATDPRLLEALTRARGEAGCVLVCGSHALVAPLRAWALGLAQPGDGPRLDDPRVDAEPPQRR</sequence>
<dbReference type="eggNOG" id="COG0285">
    <property type="taxonomic scope" value="Bacteria"/>
</dbReference>
<dbReference type="EC" id="6.3.2.12" evidence="5"/>
<accession>A6G512</accession>
<comment type="catalytic activity">
    <reaction evidence="19">
        <text>(6R)-5,10-methylenetetrahydrofolyl-(gamma-L-Glu)(n) + L-glutamate + ATP = (6R)-5,10-methylenetetrahydrofolyl-(gamma-L-Glu)(n+1) + ADP + phosphate + H(+)</text>
        <dbReference type="Rhea" id="RHEA:51912"/>
        <dbReference type="Rhea" id="RHEA-COMP:13257"/>
        <dbReference type="Rhea" id="RHEA-COMP:13258"/>
        <dbReference type="ChEBI" id="CHEBI:15378"/>
        <dbReference type="ChEBI" id="CHEBI:29985"/>
        <dbReference type="ChEBI" id="CHEBI:30616"/>
        <dbReference type="ChEBI" id="CHEBI:43474"/>
        <dbReference type="ChEBI" id="CHEBI:136572"/>
        <dbReference type="ChEBI" id="CHEBI:456216"/>
        <dbReference type="EC" id="6.3.2.17"/>
    </reaction>
</comment>
<evidence type="ECO:0000256" key="1">
    <source>
        <dbReference type="ARBA" id="ARBA00002714"/>
    </source>
</evidence>
<dbReference type="GO" id="GO:0005737">
    <property type="term" value="C:cytoplasm"/>
    <property type="evidence" value="ECO:0007669"/>
    <property type="project" value="TreeGrafter"/>
</dbReference>
<evidence type="ECO:0000256" key="16">
    <source>
        <dbReference type="ARBA" id="ARBA00032510"/>
    </source>
</evidence>
<keyword evidence="24" id="KW-1185">Reference proteome</keyword>
<dbReference type="OrthoDB" id="9809356at2"/>
<comment type="catalytic activity">
    <reaction evidence="18">
        <text>10-formyltetrahydrofolyl-(gamma-L-Glu)(n) + L-glutamate + ATP = 10-formyltetrahydrofolyl-(gamma-L-Glu)(n+1) + ADP + phosphate + H(+)</text>
        <dbReference type="Rhea" id="RHEA:51904"/>
        <dbReference type="Rhea" id="RHEA-COMP:13088"/>
        <dbReference type="Rhea" id="RHEA-COMP:14300"/>
        <dbReference type="ChEBI" id="CHEBI:15378"/>
        <dbReference type="ChEBI" id="CHEBI:29985"/>
        <dbReference type="ChEBI" id="CHEBI:30616"/>
        <dbReference type="ChEBI" id="CHEBI:43474"/>
        <dbReference type="ChEBI" id="CHEBI:134413"/>
        <dbReference type="ChEBI" id="CHEBI:456216"/>
        <dbReference type="EC" id="6.3.2.17"/>
    </reaction>
</comment>
<feature type="domain" description="Mur ligase C-terminal" evidence="22">
    <location>
        <begin position="271"/>
        <end position="367"/>
    </location>
</feature>
<evidence type="ECO:0000256" key="6">
    <source>
        <dbReference type="ARBA" id="ARBA00013025"/>
    </source>
</evidence>
<dbReference type="InterPro" id="IPR036565">
    <property type="entry name" value="Mur-like_cat_sf"/>
</dbReference>
<gene>
    <name evidence="23" type="ORF">PPSIR1_10890</name>
</gene>